<dbReference type="AlphaFoldDB" id="A0ABD3IQN4"/>
<evidence type="ECO:0008006" key="6">
    <source>
        <dbReference type="Google" id="ProtNLM"/>
    </source>
</evidence>
<feature type="region of interest" description="Disordered" evidence="2">
    <location>
        <begin position="422"/>
        <end position="447"/>
    </location>
</feature>
<dbReference type="PANTHER" id="PTHR31342">
    <property type="entry name" value="PROTEIN CHUP1, CHLOROPLASTIC"/>
    <property type="match status" value="1"/>
</dbReference>
<sequence>MDSTSSNLEIMIMKPVFLKAGVPLALSMAGFICARIMWRRSCSMQSKASSSQGQVNLDDSDGEDGGYDEHETSRSLNSSCTDSIEDEERLAANPQSLIGSSFRIWEGEEILALRSTVRDLQERELELEMQFLQYCNLKERESVLMEMGHALRLGMSQLELLDREVLHMEEENKRIADMAAEYFKVMEELRHWKSKNERLLRIVRKLQRKVKQQSRVLRENDLRIKEREGEILKIQRALESKTNDVKRTEGEIDRLRAMLDRSEREKNELMIELSSATTSAPPLSETGAEATSTEDCSRLLKEIEQLRTERAAEEKELIHLRWSNACLRHELTKSPHVHEQDMVKSHSSELALTVSTNSQDCDYLDELKRSNSANAGYSSHAGTGNQGHSKKVKILHKLKKWVEGNDKTNAKEAEKAKHEIGCFTRHSTADDAEEEHTAQARRSGSSP</sequence>
<dbReference type="Proteomes" id="UP001634007">
    <property type="component" value="Unassembled WGS sequence"/>
</dbReference>
<name>A0ABD3IQN4_EUCGL</name>
<evidence type="ECO:0000313" key="4">
    <source>
        <dbReference type="EMBL" id="KAL3716456.1"/>
    </source>
</evidence>
<evidence type="ECO:0000256" key="2">
    <source>
        <dbReference type="SAM" id="MobiDB-lite"/>
    </source>
</evidence>
<feature type="region of interest" description="Disordered" evidence="2">
    <location>
        <begin position="49"/>
        <end position="84"/>
    </location>
</feature>
<keyword evidence="5" id="KW-1185">Reference proteome</keyword>
<dbReference type="InterPro" id="IPR040265">
    <property type="entry name" value="CHUP1/IPGA1-like"/>
</dbReference>
<reference evidence="4 5" key="1">
    <citation type="submission" date="2024-11" db="EMBL/GenBank/DDBJ databases">
        <title>Chromosome-level genome assembly of Eucalyptus globulus Labill. provides insights into its genome evolution.</title>
        <authorList>
            <person name="Li X."/>
        </authorList>
    </citation>
    <scope>NUCLEOTIDE SEQUENCE [LARGE SCALE GENOMIC DNA]</scope>
    <source>
        <strain evidence="4">CL2024</strain>
        <tissue evidence="4">Fresh tender leaves</tissue>
    </source>
</reference>
<keyword evidence="3" id="KW-0472">Membrane</keyword>
<keyword evidence="1" id="KW-0175">Coiled coil</keyword>
<feature type="region of interest" description="Disordered" evidence="2">
    <location>
        <begin position="275"/>
        <end position="295"/>
    </location>
</feature>
<comment type="caution">
    <text evidence="4">The sequence shown here is derived from an EMBL/GenBank/DDBJ whole genome shotgun (WGS) entry which is preliminary data.</text>
</comment>
<dbReference type="PANTHER" id="PTHR31342:SF10">
    <property type="entry name" value="CHUP1-LIKE PROTEIN"/>
    <property type="match status" value="1"/>
</dbReference>
<proteinExistence type="predicted"/>
<evidence type="ECO:0000256" key="3">
    <source>
        <dbReference type="SAM" id="Phobius"/>
    </source>
</evidence>
<evidence type="ECO:0000313" key="5">
    <source>
        <dbReference type="Proteomes" id="UP001634007"/>
    </source>
</evidence>
<gene>
    <name evidence="4" type="ORF">ACJRO7_008111</name>
</gene>
<organism evidence="4 5">
    <name type="scientific">Eucalyptus globulus</name>
    <name type="common">Tasmanian blue gum</name>
    <dbReference type="NCBI Taxonomy" id="34317"/>
    <lineage>
        <taxon>Eukaryota</taxon>
        <taxon>Viridiplantae</taxon>
        <taxon>Streptophyta</taxon>
        <taxon>Embryophyta</taxon>
        <taxon>Tracheophyta</taxon>
        <taxon>Spermatophyta</taxon>
        <taxon>Magnoliopsida</taxon>
        <taxon>eudicotyledons</taxon>
        <taxon>Gunneridae</taxon>
        <taxon>Pentapetalae</taxon>
        <taxon>rosids</taxon>
        <taxon>malvids</taxon>
        <taxon>Myrtales</taxon>
        <taxon>Myrtaceae</taxon>
        <taxon>Myrtoideae</taxon>
        <taxon>Eucalypteae</taxon>
        <taxon>Eucalyptus</taxon>
    </lineage>
</organism>
<evidence type="ECO:0000256" key="1">
    <source>
        <dbReference type="ARBA" id="ARBA00023054"/>
    </source>
</evidence>
<accession>A0ABD3IQN4</accession>
<feature type="transmembrane region" description="Helical" evidence="3">
    <location>
        <begin position="20"/>
        <end position="38"/>
    </location>
</feature>
<keyword evidence="3" id="KW-1133">Transmembrane helix</keyword>
<protein>
    <recommendedName>
        <fullName evidence="6">Protein CHUP1, chloroplastic</fullName>
    </recommendedName>
</protein>
<dbReference type="EMBL" id="JBJKBG010000011">
    <property type="protein sequence ID" value="KAL3716456.1"/>
    <property type="molecule type" value="Genomic_DNA"/>
</dbReference>
<keyword evidence="3" id="KW-0812">Transmembrane</keyword>